<evidence type="ECO:0008006" key="5">
    <source>
        <dbReference type="Google" id="ProtNLM"/>
    </source>
</evidence>
<feature type="region of interest" description="Disordered" evidence="1">
    <location>
        <begin position="421"/>
        <end position="481"/>
    </location>
</feature>
<proteinExistence type="predicted"/>
<dbReference type="PANTHER" id="PTHR41771">
    <property type="entry name" value="MEMBRANE PROTEIN-RELATED"/>
    <property type="match status" value="1"/>
</dbReference>
<evidence type="ECO:0000256" key="2">
    <source>
        <dbReference type="SAM" id="Phobius"/>
    </source>
</evidence>
<dbReference type="PANTHER" id="PTHR41771:SF1">
    <property type="entry name" value="MEMBRANE PROTEIN"/>
    <property type="match status" value="1"/>
</dbReference>
<name>A0ABQ5MRJ8_9MICC</name>
<evidence type="ECO:0000256" key="1">
    <source>
        <dbReference type="SAM" id="MobiDB-lite"/>
    </source>
</evidence>
<accession>A0ABQ5MRJ8</accession>
<organism evidence="3 4">
    <name type="scientific">Arthrobacter mangrovi</name>
    <dbReference type="NCBI Taxonomy" id="2966350"/>
    <lineage>
        <taxon>Bacteria</taxon>
        <taxon>Bacillati</taxon>
        <taxon>Actinomycetota</taxon>
        <taxon>Actinomycetes</taxon>
        <taxon>Micrococcales</taxon>
        <taxon>Micrococcaceae</taxon>
        <taxon>Arthrobacter</taxon>
    </lineage>
</organism>
<feature type="transmembrane region" description="Helical" evidence="2">
    <location>
        <begin position="236"/>
        <end position="255"/>
    </location>
</feature>
<feature type="transmembrane region" description="Helical" evidence="2">
    <location>
        <begin position="183"/>
        <end position="203"/>
    </location>
</feature>
<protein>
    <recommendedName>
        <fullName evidence="5">YibE/F family protein</fullName>
    </recommendedName>
</protein>
<keyword evidence="2" id="KW-1133">Transmembrane helix</keyword>
<feature type="transmembrane region" description="Helical" evidence="2">
    <location>
        <begin position="338"/>
        <end position="360"/>
    </location>
</feature>
<dbReference type="RefSeq" id="WP_264794426.1">
    <property type="nucleotide sequence ID" value="NZ_BRVS01000003.1"/>
</dbReference>
<evidence type="ECO:0000313" key="3">
    <source>
        <dbReference type="EMBL" id="GLB66257.1"/>
    </source>
</evidence>
<keyword evidence="2" id="KW-0472">Membrane</keyword>
<feature type="transmembrane region" description="Helical" evidence="2">
    <location>
        <begin position="380"/>
        <end position="402"/>
    </location>
</feature>
<dbReference type="EMBL" id="BRVS01000003">
    <property type="protein sequence ID" value="GLB66257.1"/>
    <property type="molecule type" value="Genomic_DNA"/>
</dbReference>
<reference evidence="3 4" key="1">
    <citation type="journal article" date="2023" name="Int. J. Syst. Evol. Microbiol.">
        <title>Arthrobacter mangrovi sp. nov., an actinobacterium isolated from the rhizosphere of a mangrove.</title>
        <authorList>
            <person name="Hamada M."/>
            <person name="Saitou S."/>
            <person name="Enomoto N."/>
            <person name="Nanri K."/>
            <person name="Hidaka K."/>
            <person name="Miura T."/>
            <person name="Tamura T."/>
        </authorList>
    </citation>
    <scope>NUCLEOTIDE SEQUENCE [LARGE SCALE GENOMIC DNA]</scope>
    <source>
        <strain evidence="3 4">NBRC 112813</strain>
    </source>
</reference>
<gene>
    <name evidence="3" type="ORF">AHIS1636_06960</name>
</gene>
<dbReference type="InterPro" id="IPR012507">
    <property type="entry name" value="YibE_F"/>
</dbReference>
<feature type="transmembrane region" description="Helical" evidence="2">
    <location>
        <begin position="155"/>
        <end position="176"/>
    </location>
</feature>
<keyword evidence="4" id="KW-1185">Reference proteome</keyword>
<evidence type="ECO:0000313" key="4">
    <source>
        <dbReference type="Proteomes" id="UP001209654"/>
    </source>
</evidence>
<feature type="compositionally biased region" description="Basic residues" evidence="1">
    <location>
        <begin position="472"/>
        <end position="481"/>
    </location>
</feature>
<feature type="transmembrane region" description="Helical" evidence="2">
    <location>
        <begin position="28"/>
        <end position="49"/>
    </location>
</feature>
<sequence>MGHGHPHTHDAAAPPDPGTLAARRKANLLLAAILLPVTVLTLVGMIALWPSGDRSGVTVVDPYATAPGVSFETGTVQRVETETCPSSQSAIDAGGEGQQCMVAYTEPTSGGTLQPVEITPEIAQSRGVEAGDTIRYLDLSRIMPDQPNTLIFVDFVRSVPMVLLAVLYAVVVVAVARWRGFRAILGLAGAFVVLAQFVLPGLVEGKPPLLLGLIGSVVIMVGVLYFAHGFSARTSTALLGTMFGLGVTALMAGWATDAAYLTGVGDEDTYQLVNMADTISLSGVIMCGLIISGLGVLNDVTITQSSAVWEMYELAPQASARRLFTGAMRVGRDHIASTVYTIAFAYAGAALPVLILVSLYERPLFDTLSSGELAEEIVRTLVGSIGLVLAIPMTTLIAVLVVKATGIRRASDVTVDVAGGEPAMVSSPPGHGTAVRYPGGDGAGASLPGGADDGGAPVPVPAGKPAEQPLSRRARRRAERD</sequence>
<dbReference type="Pfam" id="PF07907">
    <property type="entry name" value="YibE_F"/>
    <property type="match status" value="1"/>
</dbReference>
<feature type="compositionally biased region" description="Low complexity" evidence="1">
    <location>
        <begin position="444"/>
        <end position="466"/>
    </location>
</feature>
<feature type="transmembrane region" description="Helical" evidence="2">
    <location>
        <begin position="275"/>
        <end position="297"/>
    </location>
</feature>
<comment type="caution">
    <text evidence="3">The sequence shown here is derived from an EMBL/GenBank/DDBJ whole genome shotgun (WGS) entry which is preliminary data.</text>
</comment>
<feature type="transmembrane region" description="Helical" evidence="2">
    <location>
        <begin position="209"/>
        <end position="227"/>
    </location>
</feature>
<keyword evidence="2" id="KW-0812">Transmembrane</keyword>
<dbReference type="Proteomes" id="UP001209654">
    <property type="component" value="Unassembled WGS sequence"/>
</dbReference>